<proteinExistence type="predicted"/>
<dbReference type="EMBL" id="CABFNS010000732">
    <property type="protein sequence ID" value="VUC25254.1"/>
    <property type="molecule type" value="Genomic_DNA"/>
</dbReference>
<gene>
    <name evidence="1" type="ORF">CLO192961_LOCUS160764</name>
</gene>
<comment type="caution">
    <text evidence="1">The sequence shown here is derived from an EMBL/GenBank/DDBJ whole genome shotgun (WGS) entry which is preliminary data.</text>
</comment>
<keyword evidence="2" id="KW-1185">Reference proteome</keyword>
<dbReference type="Proteomes" id="UP000766486">
    <property type="component" value="Unassembled WGS sequence"/>
</dbReference>
<accession>A0ABY6U2Q0</accession>
<name>A0ABY6U2Q0_BIOOC</name>
<sequence length="293" mass="31883">MADKCWFVLKQTHYPPPAFPTNGAGTVSGSGPLCWGHIIPSIAKLDNVINPRGPPEITPDIRIYHTKSSNLTWDTSIRNERSTSSQFSLPLGVGIGMRIGADLGASFQQTVKTFWQFESLDSYIFQPTLEYVEDVMESDEVQAYLKRHSGLISTSLFMITGIMVARGGEGLISEMENKTPHGGPTVDMASVVKLELDASTSRTTSTSVSTEKASDFVWAIRLAKISKEGVFDRRWSCSTLSKGATFSGHSKISKHQELLEALENEGFVGALSPDLDLDGDVYVIGMDGACHAT</sequence>
<organism evidence="1 2">
    <name type="scientific">Bionectria ochroleuca</name>
    <name type="common">Gliocladium roseum</name>
    <dbReference type="NCBI Taxonomy" id="29856"/>
    <lineage>
        <taxon>Eukaryota</taxon>
        <taxon>Fungi</taxon>
        <taxon>Dikarya</taxon>
        <taxon>Ascomycota</taxon>
        <taxon>Pezizomycotina</taxon>
        <taxon>Sordariomycetes</taxon>
        <taxon>Hypocreomycetidae</taxon>
        <taxon>Hypocreales</taxon>
        <taxon>Bionectriaceae</taxon>
        <taxon>Clonostachys</taxon>
    </lineage>
</organism>
<protein>
    <submittedName>
        <fullName evidence="1">Uncharacterized protein</fullName>
    </submittedName>
</protein>
<reference evidence="1 2" key="1">
    <citation type="submission" date="2019-06" db="EMBL/GenBank/DDBJ databases">
        <authorList>
            <person name="Broberg M."/>
        </authorList>
    </citation>
    <scope>NUCLEOTIDE SEQUENCE [LARGE SCALE GENOMIC DNA]</scope>
</reference>
<evidence type="ECO:0000313" key="1">
    <source>
        <dbReference type="EMBL" id="VUC25254.1"/>
    </source>
</evidence>
<evidence type="ECO:0000313" key="2">
    <source>
        <dbReference type="Proteomes" id="UP000766486"/>
    </source>
</evidence>